<keyword evidence="5" id="KW-0418">Kinase</keyword>
<protein>
    <recommendedName>
        <fullName evidence="3">Autophagy-related protein 1</fullName>
    </recommendedName>
</protein>
<comment type="subcellular location">
    <subcellularLocation>
        <location evidence="1">Preautophagosomal structure membrane</location>
        <topology evidence="1">Peripheral membrane protein</topology>
    </subcellularLocation>
</comment>
<proteinExistence type="predicted"/>
<dbReference type="GO" id="GO:0004674">
    <property type="term" value="F:protein serine/threonine kinase activity"/>
    <property type="evidence" value="ECO:0007669"/>
    <property type="project" value="InterPro"/>
</dbReference>
<organism evidence="5 6">
    <name type="scientific">Morchella conica CCBAS932</name>
    <dbReference type="NCBI Taxonomy" id="1392247"/>
    <lineage>
        <taxon>Eukaryota</taxon>
        <taxon>Fungi</taxon>
        <taxon>Dikarya</taxon>
        <taxon>Ascomycota</taxon>
        <taxon>Pezizomycotina</taxon>
        <taxon>Pezizomycetes</taxon>
        <taxon>Pezizales</taxon>
        <taxon>Morchellaceae</taxon>
        <taxon>Morchella</taxon>
    </lineage>
</organism>
<keyword evidence="6" id="KW-1185">Reference proteome</keyword>
<dbReference type="InParanoid" id="A0A3N4KUT8"/>
<dbReference type="SUPFAM" id="SSF56112">
    <property type="entry name" value="Protein kinase-like (PK-like)"/>
    <property type="match status" value="1"/>
</dbReference>
<dbReference type="InterPro" id="IPR011009">
    <property type="entry name" value="Kinase-like_dom_sf"/>
</dbReference>
<evidence type="ECO:0000313" key="5">
    <source>
        <dbReference type="EMBL" id="RPB14343.1"/>
    </source>
</evidence>
<dbReference type="GO" id="GO:0034045">
    <property type="term" value="C:phagophore assembly site membrane"/>
    <property type="evidence" value="ECO:0007669"/>
    <property type="project" value="UniProtKB-SubCell"/>
</dbReference>
<keyword evidence="5" id="KW-0808">Transferase</keyword>
<keyword evidence="2" id="KW-0072">Autophagy</keyword>
<evidence type="ECO:0000256" key="1">
    <source>
        <dbReference type="ARBA" id="ARBA00004623"/>
    </source>
</evidence>
<dbReference type="InterPro" id="IPR000719">
    <property type="entry name" value="Prot_kinase_dom"/>
</dbReference>
<dbReference type="PANTHER" id="PTHR24348:SF68">
    <property type="entry name" value="SERINE_THREONINE-PROTEIN KINASE ATG1C"/>
    <property type="match status" value="1"/>
</dbReference>
<dbReference type="PROSITE" id="PS50011">
    <property type="entry name" value="PROTEIN_KINASE_DOM"/>
    <property type="match status" value="1"/>
</dbReference>
<dbReference type="GO" id="GO:0005524">
    <property type="term" value="F:ATP binding"/>
    <property type="evidence" value="ECO:0007669"/>
    <property type="project" value="InterPro"/>
</dbReference>
<evidence type="ECO:0000313" key="6">
    <source>
        <dbReference type="Proteomes" id="UP000277580"/>
    </source>
</evidence>
<sequence>MKSFDRSGFPSDGESLQSKMSGFLKEFGAYKFDTAFFQGYCEHTTGSTGQKWNKGRVLGRGSGGIVWLEKGDKGEVRAVKQIYRSSISGCSQELLALIELKTYPQHFVEFFGWFEKEENIYLAMEYVECGNLSSFITEKGEMPENVAKSVTSQLLEGLKIMHAKSFCHRDLKPENVLIVTKEPLVVKIGDFGISKKERNGTQLRTAVGTQKYSAPEILDDFFDTGTSVYDNSVDIWSLGCLVHTMLTGDTPFNASELNDYARGKIMFPTAKLVAKKASA</sequence>
<dbReference type="OrthoDB" id="10252171at2759"/>
<dbReference type="GO" id="GO:0010506">
    <property type="term" value="P:regulation of autophagy"/>
    <property type="evidence" value="ECO:0007669"/>
    <property type="project" value="InterPro"/>
</dbReference>
<feature type="domain" description="Protein kinase" evidence="4">
    <location>
        <begin position="52"/>
        <end position="279"/>
    </location>
</feature>
<dbReference type="PANTHER" id="PTHR24348">
    <property type="entry name" value="SERINE/THREONINE-PROTEIN KINASE UNC-51-RELATED"/>
    <property type="match status" value="1"/>
</dbReference>
<name>A0A3N4KUT8_9PEZI</name>
<accession>A0A3N4KUT8</accession>
<dbReference type="AlphaFoldDB" id="A0A3N4KUT8"/>
<evidence type="ECO:0000259" key="4">
    <source>
        <dbReference type="PROSITE" id="PS50011"/>
    </source>
</evidence>
<dbReference type="InterPro" id="IPR008271">
    <property type="entry name" value="Ser/Thr_kinase_AS"/>
</dbReference>
<dbReference type="Pfam" id="PF00069">
    <property type="entry name" value="Pkinase"/>
    <property type="match status" value="1"/>
</dbReference>
<dbReference type="STRING" id="1392247.A0A3N4KUT8"/>
<dbReference type="SMART" id="SM00220">
    <property type="entry name" value="S_TKc"/>
    <property type="match status" value="1"/>
</dbReference>
<evidence type="ECO:0000256" key="2">
    <source>
        <dbReference type="ARBA" id="ARBA00023006"/>
    </source>
</evidence>
<feature type="non-terminal residue" evidence="5">
    <location>
        <position position="279"/>
    </location>
</feature>
<dbReference type="PROSITE" id="PS00108">
    <property type="entry name" value="PROTEIN_KINASE_ST"/>
    <property type="match status" value="1"/>
</dbReference>
<dbReference type="EMBL" id="ML119118">
    <property type="protein sequence ID" value="RPB14343.1"/>
    <property type="molecule type" value="Genomic_DNA"/>
</dbReference>
<dbReference type="GO" id="GO:0006914">
    <property type="term" value="P:autophagy"/>
    <property type="evidence" value="ECO:0007669"/>
    <property type="project" value="UniProtKB-KW"/>
</dbReference>
<dbReference type="InterPro" id="IPR045269">
    <property type="entry name" value="Atg1-like"/>
</dbReference>
<evidence type="ECO:0000256" key="3">
    <source>
        <dbReference type="ARBA" id="ARBA00030237"/>
    </source>
</evidence>
<gene>
    <name evidence="5" type="ORF">P167DRAFT_520229</name>
</gene>
<dbReference type="Proteomes" id="UP000277580">
    <property type="component" value="Unassembled WGS sequence"/>
</dbReference>
<reference evidence="5 6" key="1">
    <citation type="journal article" date="2018" name="Nat. Ecol. Evol.">
        <title>Pezizomycetes genomes reveal the molecular basis of ectomycorrhizal truffle lifestyle.</title>
        <authorList>
            <person name="Murat C."/>
            <person name="Payen T."/>
            <person name="Noel B."/>
            <person name="Kuo A."/>
            <person name="Morin E."/>
            <person name="Chen J."/>
            <person name="Kohler A."/>
            <person name="Krizsan K."/>
            <person name="Balestrini R."/>
            <person name="Da Silva C."/>
            <person name="Montanini B."/>
            <person name="Hainaut M."/>
            <person name="Levati E."/>
            <person name="Barry K.W."/>
            <person name="Belfiori B."/>
            <person name="Cichocki N."/>
            <person name="Clum A."/>
            <person name="Dockter R.B."/>
            <person name="Fauchery L."/>
            <person name="Guy J."/>
            <person name="Iotti M."/>
            <person name="Le Tacon F."/>
            <person name="Lindquist E.A."/>
            <person name="Lipzen A."/>
            <person name="Malagnac F."/>
            <person name="Mello A."/>
            <person name="Molinier V."/>
            <person name="Miyauchi S."/>
            <person name="Poulain J."/>
            <person name="Riccioni C."/>
            <person name="Rubini A."/>
            <person name="Sitrit Y."/>
            <person name="Splivallo R."/>
            <person name="Traeger S."/>
            <person name="Wang M."/>
            <person name="Zifcakova L."/>
            <person name="Wipf D."/>
            <person name="Zambonelli A."/>
            <person name="Paolocci F."/>
            <person name="Nowrousian M."/>
            <person name="Ottonello S."/>
            <person name="Baldrian P."/>
            <person name="Spatafora J.W."/>
            <person name="Henrissat B."/>
            <person name="Nagy L.G."/>
            <person name="Aury J.M."/>
            <person name="Wincker P."/>
            <person name="Grigoriev I.V."/>
            <person name="Bonfante P."/>
            <person name="Martin F.M."/>
        </authorList>
    </citation>
    <scope>NUCLEOTIDE SEQUENCE [LARGE SCALE GENOMIC DNA]</scope>
    <source>
        <strain evidence="5 6">CCBAS932</strain>
    </source>
</reference>
<dbReference type="Gene3D" id="1.10.510.10">
    <property type="entry name" value="Transferase(Phosphotransferase) domain 1"/>
    <property type="match status" value="1"/>
</dbReference>